<sequence>MFTEKLNDRTGLVAMTVRTAGGGGVLFGDTTKFQDTTTLTTQPGIEGPVALRRARRPVATWTPSWDRPGGTRSGQLPSRDPPE</sequence>
<feature type="region of interest" description="Disordered" evidence="1">
    <location>
        <begin position="55"/>
        <end position="83"/>
    </location>
</feature>
<accession>A0A7Y6A5Z0</accession>
<reference evidence="2 3" key="1">
    <citation type="submission" date="2020-05" db="EMBL/GenBank/DDBJ databases">
        <title>Genome Sequencing of Type Strains.</title>
        <authorList>
            <person name="Lemaire J.F."/>
            <person name="Inderbitzin P."/>
            <person name="Gregorio O.A."/>
            <person name="Collins S.B."/>
            <person name="Wespe N."/>
            <person name="Knight-Connoni V."/>
        </authorList>
    </citation>
    <scope>NUCLEOTIDE SEQUENCE [LARGE SCALE GENOMIC DNA]</scope>
    <source>
        <strain evidence="2 3">ATCC 25174</strain>
    </source>
</reference>
<dbReference type="RefSeq" id="WP_175348987.1">
    <property type="nucleotide sequence ID" value="NZ_JABMCI010000070.1"/>
</dbReference>
<proteinExistence type="predicted"/>
<dbReference type="AlphaFoldDB" id="A0A7Y6A5Z0"/>
<organism evidence="2 3">
    <name type="scientific">Cellulomonas humilata</name>
    <dbReference type="NCBI Taxonomy" id="144055"/>
    <lineage>
        <taxon>Bacteria</taxon>
        <taxon>Bacillati</taxon>
        <taxon>Actinomycetota</taxon>
        <taxon>Actinomycetes</taxon>
        <taxon>Micrococcales</taxon>
        <taxon>Cellulomonadaceae</taxon>
        <taxon>Cellulomonas</taxon>
    </lineage>
</organism>
<comment type="caution">
    <text evidence="2">The sequence shown here is derived from an EMBL/GenBank/DDBJ whole genome shotgun (WGS) entry which is preliminary data.</text>
</comment>
<evidence type="ECO:0000313" key="2">
    <source>
        <dbReference type="EMBL" id="NUU19069.1"/>
    </source>
</evidence>
<protein>
    <submittedName>
        <fullName evidence="2">Uncharacterized protein</fullName>
    </submittedName>
</protein>
<evidence type="ECO:0000256" key="1">
    <source>
        <dbReference type="SAM" id="MobiDB-lite"/>
    </source>
</evidence>
<name>A0A7Y6A5Z0_9CELL</name>
<gene>
    <name evidence="2" type="ORF">HP550_17615</name>
</gene>
<dbReference type="Proteomes" id="UP000565724">
    <property type="component" value="Unassembled WGS sequence"/>
</dbReference>
<keyword evidence="3" id="KW-1185">Reference proteome</keyword>
<dbReference type="EMBL" id="JABMCI010000070">
    <property type="protein sequence ID" value="NUU19069.1"/>
    <property type="molecule type" value="Genomic_DNA"/>
</dbReference>
<evidence type="ECO:0000313" key="3">
    <source>
        <dbReference type="Proteomes" id="UP000565724"/>
    </source>
</evidence>